<name>A0A162YYC5_9BURK</name>
<dbReference type="EMBL" id="CP017476">
    <property type="protein sequence ID" value="AOW12241.1"/>
    <property type="molecule type" value="Genomic_DNA"/>
</dbReference>
<protein>
    <submittedName>
        <fullName evidence="5">Flagella basal body P-ring formation protein FlgA</fullName>
    </submittedName>
</protein>
<dbReference type="AlphaFoldDB" id="A0A162YYC5"/>
<dbReference type="Gene3D" id="2.30.30.760">
    <property type="match status" value="1"/>
</dbReference>
<evidence type="ECO:0000313" key="5">
    <source>
        <dbReference type="EMBL" id="AOW12241.1"/>
    </source>
</evidence>
<evidence type="ECO:0000313" key="6">
    <source>
        <dbReference type="EMBL" id="OAD41187.1"/>
    </source>
</evidence>
<gene>
    <name evidence="5" type="ORF">LPB072_04615</name>
    <name evidence="6" type="ORF">LPB72_14865</name>
</gene>
<keyword evidence="5" id="KW-0282">Flagellum</keyword>
<dbReference type="PANTHER" id="PTHR36307">
    <property type="entry name" value="FLAGELLA BASAL BODY P-RING FORMATION PROTEIN FLGA"/>
    <property type="match status" value="1"/>
</dbReference>
<keyword evidence="2" id="KW-0732">Signal</keyword>
<dbReference type="KEGG" id="hyl:LPB072_04615"/>
<dbReference type="InterPro" id="IPR039246">
    <property type="entry name" value="Flagellar_FlgA"/>
</dbReference>
<evidence type="ECO:0000313" key="8">
    <source>
        <dbReference type="Proteomes" id="UP000185680"/>
    </source>
</evidence>
<evidence type="ECO:0000256" key="2">
    <source>
        <dbReference type="ARBA" id="ARBA00022729"/>
    </source>
</evidence>
<sequence length="267" mass="28794">MNVQQTLTRIRLAPSGLPRPAAWALGCAWGLSLVLFAAAPASAQYAAAQAVTANDRALLAQMARDWLTPALESTMADNPDNLLRPEVIMGALDSRLRLAPCQRIEPFLPPGTRLWGRSRVGLRCLEGRVHWKVYVPVTVKAWGPAWVLRRAVPSGTVLTQDDADLAEMDWAEQASSVLATPESWIGQEAVFALQPGHTLRANMVRPLPAFSRGALVRVKSIGSGFHVVASGQAMEDGVVGQPVRVKLDGGRTITGMVRKGQVVEVKL</sequence>
<dbReference type="CDD" id="cd11614">
    <property type="entry name" value="SAF_CpaB_FlgA_like"/>
    <property type="match status" value="1"/>
</dbReference>
<keyword evidence="5" id="KW-0969">Cilium</keyword>
<keyword evidence="7" id="KW-1185">Reference proteome</keyword>
<dbReference type="Pfam" id="PF13144">
    <property type="entry name" value="ChapFlgA"/>
    <property type="match status" value="1"/>
</dbReference>
<dbReference type="PANTHER" id="PTHR36307:SF1">
    <property type="entry name" value="FLAGELLA BASAL BODY P-RING FORMATION PROTEIN FLGA"/>
    <property type="match status" value="1"/>
</dbReference>
<dbReference type="InterPro" id="IPR017585">
    <property type="entry name" value="SAF_FlgA"/>
</dbReference>
<evidence type="ECO:0000256" key="3">
    <source>
        <dbReference type="ARBA" id="ARBA00022764"/>
    </source>
</evidence>
<dbReference type="Proteomes" id="UP000185680">
    <property type="component" value="Chromosome"/>
</dbReference>
<dbReference type="SMART" id="SM00858">
    <property type="entry name" value="SAF"/>
    <property type="match status" value="1"/>
</dbReference>
<dbReference type="GO" id="GO:0044780">
    <property type="term" value="P:bacterial-type flagellum assembly"/>
    <property type="evidence" value="ECO:0007669"/>
    <property type="project" value="InterPro"/>
</dbReference>
<dbReference type="EMBL" id="LVWD01000026">
    <property type="protein sequence ID" value="OAD41187.1"/>
    <property type="molecule type" value="Genomic_DNA"/>
</dbReference>
<evidence type="ECO:0000259" key="4">
    <source>
        <dbReference type="SMART" id="SM00858"/>
    </source>
</evidence>
<dbReference type="InterPro" id="IPR013974">
    <property type="entry name" value="SAF"/>
</dbReference>
<comment type="subcellular location">
    <subcellularLocation>
        <location evidence="1">Periplasm</location>
    </subcellularLocation>
</comment>
<organism evidence="5 8">
    <name type="scientific">Hydrogenophaga crassostreae</name>
    <dbReference type="NCBI Taxonomy" id="1763535"/>
    <lineage>
        <taxon>Bacteria</taxon>
        <taxon>Pseudomonadati</taxon>
        <taxon>Pseudomonadota</taxon>
        <taxon>Betaproteobacteria</taxon>
        <taxon>Burkholderiales</taxon>
        <taxon>Comamonadaceae</taxon>
        <taxon>Hydrogenophaga</taxon>
    </lineage>
</organism>
<dbReference type="InterPro" id="IPR041231">
    <property type="entry name" value="FlgA_N"/>
</dbReference>
<accession>A0A162YYC5</accession>
<feature type="domain" description="SAF" evidence="4">
    <location>
        <begin position="143"/>
        <end position="205"/>
    </location>
</feature>
<dbReference type="NCBIfam" id="TIGR03170">
    <property type="entry name" value="flgA_cterm"/>
    <property type="match status" value="1"/>
</dbReference>
<dbReference type="RefSeq" id="WP_066092218.1">
    <property type="nucleotide sequence ID" value="NZ_CP017476.1"/>
</dbReference>
<evidence type="ECO:0000256" key="1">
    <source>
        <dbReference type="ARBA" id="ARBA00004418"/>
    </source>
</evidence>
<dbReference type="Gene3D" id="3.90.1210.10">
    <property type="entry name" value="Antifreeze-like/N-acetylneuraminic acid synthase C-terminal domain"/>
    <property type="match status" value="1"/>
</dbReference>
<keyword evidence="3" id="KW-0574">Periplasm</keyword>
<dbReference type="Pfam" id="PF17656">
    <property type="entry name" value="ChapFlgA_N"/>
    <property type="match status" value="1"/>
</dbReference>
<dbReference type="Proteomes" id="UP000185657">
    <property type="component" value="Unassembled WGS sequence"/>
</dbReference>
<dbReference type="STRING" id="1763535.LPB072_04615"/>
<reference evidence="6 7" key="1">
    <citation type="submission" date="2016-02" db="EMBL/GenBank/DDBJ databases">
        <title>Draft genome sequence of Hydrogenophaga sp. LPB0072.</title>
        <authorList>
            <person name="Shin S.-K."/>
            <person name="Yi H."/>
        </authorList>
    </citation>
    <scope>NUCLEOTIDE SEQUENCE [LARGE SCALE GENOMIC DNA]</scope>
    <source>
        <strain evidence="6 7">LPB0072</strain>
    </source>
</reference>
<keyword evidence="5" id="KW-0966">Cell projection</keyword>
<dbReference type="GO" id="GO:0042597">
    <property type="term" value="C:periplasmic space"/>
    <property type="evidence" value="ECO:0007669"/>
    <property type="project" value="UniProtKB-SubCell"/>
</dbReference>
<evidence type="ECO:0000313" key="7">
    <source>
        <dbReference type="Proteomes" id="UP000185657"/>
    </source>
</evidence>
<proteinExistence type="predicted"/>
<reference evidence="5 8" key="2">
    <citation type="submission" date="2016-10" db="EMBL/GenBank/DDBJ databases">
        <title>Hydorgenophaga sp. LPB0072 isolated from gastropod.</title>
        <authorList>
            <person name="Kim E."/>
            <person name="Yi H."/>
        </authorList>
    </citation>
    <scope>NUCLEOTIDE SEQUENCE [LARGE SCALE GENOMIC DNA]</scope>
    <source>
        <strain evidence="5 8">LPB0072</strain>
    </source>
</reference>